<dbReference type="Proteomes" id="UP000006729">
    <property type="component" value="Chromosome 2"/>
</dbReference>
<evidence type="ECO:0000313" key="2">
    <source>
        <dbReference type="Proteomes" id="UP000006729"/>
    </source>
</evidence>
<sequence length="227" mass="26309">MSAENNTPPPPPDVELKFQMHAITKMMERMNLMMGNVCDRLEKVGKHGNVAGTFTQDVRKVGAQHKSNNGSGTEISAKDEIIGHREGFWQPRNQRDFMYFDEVLWQKKRRIQKERWYQMESSKEISVLKKESKSLTRILGELKQELGVLTASVNAQQASEREEKICCNDDIRNRTAATFIHSCWRRLLARKELQRLQKKAKELAIQLVGDSRTNHLEERGNDMIQAR</sequence>
<dbReference type="PROSITE" id="PS50096">
    <property type="entry name" value="IQ"/>
    <property type="match status" value="1"/>
</dbReference>
<accession>A0A3N7G428</accession>
<dbReference type="AlphaFoldDB" id="A0A3N7G428"/>
<dbReference type="InParanoid" id="A0A3N7G428"/>
<organism evidence="1 2">
    <name type="scientific">Populus trichocarpa</name>
    <name type="common">Western balsam poplar</name>
    <name type="synonym">Populus balsamifera subsp. trichocarpa</name>
    <dbReference type="NCBI Taxonomy" id="3694"/>
    <lineage>
        <taxon>Eukaryota</taxon>
        <taxon>Viridiplantae</taxon>
        <taxon>Streptophyta</taxon>
        <taxon>Embryophyta</taxon>
        <taxon>Tracheophyta</taxon>
        <taxon>Spermatophyta</taxon>
        <taxon>Magnoliopsida</taxon>
        <taxon>eudicotyledons</taxon>
        <taxon>Gunneridae</taxon>
        <taxon>Pentapetalae</taxon>
        <taxon>rosids</taxon>
        <taxon>fabids</taxon>
        <taxon>Malpighiales</taxon>
        <taxon>Salicaceae</taxon>
        <taxon>Saliceae</taxon>
        <taxon>Populus</taxon>
    </lineage>
</organism>
<proteinExistence type="predicted"/>
<reference evidence="1 2" key="1">
    <citation type="journal article" date="2006" name="Science">
        <title>The genome of black cottonwood, Populus trichocarpa (Torr. &amp; Gray).</title>
        <authorList>
            <person name="Tuskan G.A."/>
            <person name="Difazio S."/>
            <person name="Jansson S."/>
            <person name="Bohlmann J."/>
            <person name="Grigoriev I."/>
            <person name="Hellsten U."/>
            <person name="Putnam N."/>
            <person name="Ralph S."/>
            <person name="Rombauts S."/>
            <person name="Salamov A."/>
            <person name="Schein J."/>
            <person name="Sterck L."/>
            <person name="Aerts A."/>
            <person name="Bhalerao R.R."/>
            <person name="Bhalerao R.P."/>
            <person name="Blaudez D."/>
            <person name="Boerjan W."/>
            <person name="Brun A."/>
            <person name="Brunner A."/>
            <person name="Busov V."/>
            <person name="Campbell M."/>
            <person name="Carlson J."/>
            <person name="Chalot M."/>
            <person name="Chapman J."/>
            <person name="Chen G.L."/>
            <person name="Cooper D."/>
            <person name="Coutinho P.M."/>
            <person name="Couturier J."/>
            <person name="Covert S."/>
            <person name="Cronk Q."/>
            <person name="Cunningham R."/>
            <person name="Davis J."/>
            <person name="Degroeve S."/>
            <person name="Dejardin A."/>
            <person name="Depamphilis C."/>
            <person name="Detter J."/>
            <person name="Dirks B."/>
            <person name="Dubchak I."/>
            <person name="Duplessis S."/>
            <person name="Ehlting J."/>
            <person name="Ellis B."/>
            <person name="Gendler K."/>
            <person name="Goodstein D."/>
            <person name="Gribskov M."/>
            <person name="Grimwood J."/>
            <person name="Groover A."/>
            <person name="Gunter L."/>
            <person name="Hamberger B."/>
            <person name="Heinze B."/>
            <person name="Helariutta Y."/>
            <person name="Henrissat B."/>
            <person name="Holligan D."/>
            <person name="Holt R."/>
            <person name="Huang W."/>
            <person name="Islam-Faridi N."/>
            <person name="Jones S."/>
            <person name="Jones-Rhoades M."/>
            <person name="Jorgensen R."/>
            <person name="Joshi C."/>
            <person name="Kangasjarvi J."/>
            <person name="Karlsson J."/>
            <person name="Kelleher C."/>
            <person name="Kirkpatrick R."/>
            <person name="Kirst M."/>
            <person name="Kohler A."/>
            <person name="Kalluri U."/>
            <person name="Larimer F."/>
            <person name="Leebens-Mack J."/>
            <person name="Leple J.C."/>
            <person name="Locascio P."/>
            <person name="Lou Y."/>
            <person name="Lucas S."/>
            <person name="Martin F."/>
            <person name="Montanini B."/>
            <person name="Napoli C."/>
            <person name="Nelson D.R."/>
            <person name="Nelson C."/>
            <person name="Nieminen K."/>
            <person name="Nilsson O."/>
            <person name="Pereda V."/>
            <person name="Peter G."/>
            <person name="Philippe R."/>
            <person name="Pilate G."/>
            <person name="Poliakov A."/>
            <person name="Razumovskaya J."/>
            <person name="Richardson P."/>
            <person name="Rinaldi C."/>
            <person name="Ritland K."/>
            <person name="Rouze P."/>
            <person name="Ryaboy D."/>
            <person name="Schmutz J."/>
            <person name="Schrader J."/>
            <person name="Segerman B."/>
            <person name="Shin H."/>
            <person name="Siddiqui A."/>
            <person name="Sterky F."/>
            <person name="Terry A."/>
            <person name="Tsai C.J."/>
            <person name="Uberbacher E."/>
            <person name="Unneberg P."/>
            <person name="Vahala J."/>
            <person name="Wall K."/>
            <person name="Wessler S."/>
            <person name="Yang G."/>
            <person name="Yin T."/>
            <person name="Douglas C."/>
            <person name="Marra M."/>
            <person name="Sandberg G."/>
            <person name="Van de Peer Y."/>
            <person name="Rokhsar D."/>
        </authorList>
    </citation>
    <scope>NUCLEOTIDE SEQUENCE [LARGE SCALE GENOMIC DNA]</scope>
    <source>
        <strain evidence="2">cv. Nisqually</strain>
    </source>
</reference>
<name>A0A3N7G428_POPTR</name>
<gene>
    <name evidence="1" type="ORF">POPTR_002G211900</name>
</gene>
<protein>
    <submittedName>
        <fullName evidence="1">Uncharacterized protein</fullName>
    </submittedName>
</protein>
<dbReference type="EMBL" id="CM009291">
    <property type="protein sequence ID" value="RQO87264.1"/>
    <property type="molecule type" value="Genomic_DNA"/>
</dbReference>
<dbReference type="CDD" id="cd23767">
    <property type="entry name" value="IQCD"/>
    <property type="match status" value="1"/>
</dbReference>
<evidence type="ECO:0000313" key="1">
    <source>
        <dbReference type="EMBL" id="RQO87264.1"/>
    </source>
</evidence>
<keyword evidence="2" id="KW-1185">Reference proteome</keyword>